<keyword evidence="5 6" id="KW-0472">Membrane</keyword>
<dbReference type="InterPro" id="IPR051401">
    <property type="entry name" value="GtrA_CellWall_Glycosyl"/>
</dbReference>
<accession>A0A1H9UH48</accession>
<evidence type="ECO:0000313" key="9">
    <source>
        <dbReference type="Proteomes" id="UP000198948"/>
    </source>
</evidence>
<evidence type="ECO:0000256" key="4">
    <source>
        <dbReference type="ARBA" id="ARBA00022989"/>
    </source>
</evidence>
<protein>
    <submittedName>
        <fullName evidence="8">Putative flippase GtrA (Transmembrane translocase of bactoprenol-linked glucose)</fullName>
    </submittedName>
</protein>
<name>A0A1H9UH48_9LACT</name>
<feature type="transmembrane region" description="Helical" evidence="6">
    <location>
        <begin position="12"/>
        <end position="36"/>
    </location>
</feature>
<evidence type="ECO:0000256" key="3">
    <source>
        <dbReference type="ARBA" id="ARBA00022692"/>
    </source>
</evidence>
<evidence type="ECO:0000313" key="8">
    <source>
        <dbReference type="EMBL" id="SES08860.1"/>
    </source>
</evidence>
<dbReference type="Proteomes" id="UP000198948">
    <property type="component" value="Unassembled WGS sequence"/>
</dbReference>
<comment type="similarity">
    <text evidence="2">Belongs to the GtrA family.</text>
</comment>
<dbReference type="PANTHER" id="PTHR38459:SF5">
    <property type="entry name" value="CELL WALL TEICHOIC ACID GLYCOSYLATION PROTEIN GTCA"/>
    <property type="match status" value="1"/>
</dbReference>
<dbReference type="Pfam" id="PF04138">
    <property type="entry name" value="GtrA_DPMS_TM"/>
    <property type="match status" value="1"/>
</dbReference>
<evidence type="ECO:0000256" key="6">
    <source>
        <dbReference type="SAM" id="Phobius"/>
    </source>
</evidence>
<organism evidence="8 9">
    <name type="scientific">Isobaculum melis</name>
    <dbReference type="NCBI Taxonomy" id="142588"/>
    <lineage>
        <taxon>Bacteria</taxon>
        <taxon>Bacillati</taxon>
        <taxon>Bacillota</taxon>
        <taxon>Bacilli</taxon>
        <taxon>Lactobacillales</taxon>
        <taxon>Carnobacteriaceae</taxon>
        <taxon>Isobaculum</taxon>
    </lineage>
</organism>
<proteinExistence type="inferred from homology"/>
<evidence type="ECO:0000256" key="5">
    <source>
        <dbReference type="ARBA" id="ARBA00023136"/>
    </source>
</evidence>
<evidence type="ECO:0000256" key="1">
    <source>
        <dbReference type="ARBA" id="ARBA00004141"/>
    </source>
</evidence>
<reference evidence="8 9" key="1">
    <citation type="submission" date="2016-10" db="EMBL/GenBank/DDBJ databases">
        <authorList>
            <person name="de Groot N.N."/>
        </authorList>
    </citation>
    <scope>NUCLEOTIDE SEQUENCE [LARGE SCALE GENOMIC DNA]</scope>
    <source>
        <strain evidence="8 9">DSM 13760</strain>
    </source>
</reference>
<dbReference type="PANTHER" id="PTHR38459">
    <property type="entry name" value="PROPHAGE BACTOPRENOL-LINKED GLUCOSE TRANSLOCASE HOMOLOG"/>
    <property type="match status" value="1"/>
</dbReference>
<dbReference type="AlphaFoldDB" id="A0A1H9UH48"/>
<dbReference type="GO" id="GO:0000271">
    <property type="term" value="P:polysaccharide biosynthetic process"/>
    <property type="evidence" value="ECO:0007669"/>
    <property type="project" value="InterPro"/>
</dbReference>
<keyword evidence="4 6" id="KW-1133">Transmembrane helix</keyword>
<comment type="subcellular location">
    <subcellularLocation>
        <location evidence="1">Membrane</location>
        <topology evidence="1">Multi-pass membrane protein</topology>
    </subcellularLocation>
</comment>
<keyword evidence="9" id="KW-1185">Reference proteome</keyword>
<dbReference type="STRING" id="142588.SAMN04488559_1313"/>
<feature type="transmembrane region" description="Helical" evidence="6">
    <location>
        <begin position="42"/>
        <end position="61"/>
    </location>
</feature>
<dbReference type="GO" id="GO:0005886">
    <property type="term" value="C:plasma membrane"/>
    <property type="evidence" value="ECO:0007669"/>
    <property type="project" value="TreeGrafter"/>
</dbReference>
<keyword evidence="3 6" id="KW-0812">Transmembrane</keyword>
<feature type="transmembrane region" description="Helical" evidence="6">
    <location>
        <begin position="108"/>
        <end position="127"/>
    </location>
</feature>
<evidence type="ECO:0000259" key="7">
    <source>
        <dbReference type="Pfam" id="PF04138"/>
    </source>
</evidence>
<dbReference type="InterPro" id="IPR007267">
    <property type="entry name" value="GtrA_DPMS_TM"/>
</dbReference>
<gene>
    <name evidence="8" type="ORF">SAMN04488559_1313</name>
</gene>
<sequence length="155" mass="17975">MKELIKRTYLQYQTFLTYAFWGIFATGINIVTYFLFANILHLSVITSNIGAWILTTIFGFITSRHRVFKSETTGFKNIWHEWIQFASFRGTSLLADTCTMWLTIEILGWHALIAKTLANLIAALINYSTSKRIVFKNQNRSGEDIRKRLINAENK</sequence>
<dbReference type="EMBL" id="FOHA01000031">
    <property type="protein sequence ID" value="SES08860.1"/>
    <property type="molecule type" value="Genomic_DNA"/>
</dbReference>
<feature type="domain" description="GtrA/DPMS transmembrane" evidence="7">
    <location>
        <begin position="18"/>
        <end position="135"/>
    </location>
</feature>
<evidence type="ECO:0000256" key="2">
    <source>
        <dbReference type="ARBA" id="ARBA00009399"/>
    </source>
</evidence>